<dbReference type="EMBL" id="GIBP01011594">
    <property type="protein sequence ID" value="NDV40563.1"/>
    <property type="molecule type" value="Transcribed_RNA"/>
</dbReference>
<proteinExistence type="predicted"/>
<protein>
    <submittedName>
        <fullName evidence="2">Uncharacterized protein</fullName>
    </submittedName>
</protein>
<feature type="region of interest" description="Disordered" evidence="1">
    <location>
        <begin position="1"/>
        <end position="25"/>
    </location>
</feature>
<evidence type="ECO:0000313" key="2">
    <source>
        <dbReference type="EMBL" id="NDV40563.1"/>
    </source>
</evidence>
<sequence length="50" mass="5832">MELRGLPPPWPQCQAMPREMDKPLRSRYKKRQIDFRGMERPYGVSGGVGQ</sequence>
<name>A0A6B2LU56_9EUKA</name>
<dbReference type="AlphaFoldDB" id="A0A6B2LU56"/>
<evidence type="ECO:0000256" key="1">
    <source>
        <dbReference type="SAM" id="MobiDB-lite"/>
    </source>
</evidence>
<accession>A0A6B2LU56</accession>
<organism evidence="2">
    <name type="scientific">Arcella intermedia</name>
    <dbReference type="NCBI Taxonomy" id="1963864"/>
    <lineage>
        <taxon>Eukaryota</taxon>
        <taxon>Amoebozoa</taxon>
        <taxon>Tubulinea</taxon>
        <taxon>Elardia</taxon>
        <taxon>Arcellinida</taxon>
        <taxon>Sphaerothecina</taxon>
        <taxon>Arcellidae</taxon>
        <taxon>Arcella</taxon>
    </lineage>
</organism>
<reference evidence="2" key="1">
    <citation type="journal article" date="2020" name="J. Eukaryot. Microbiol.">
        <title>De novo Sequencing, Assembly and Annotation of the Transcriptome for the Free-Living Testate Amoeba Arcella intermedia.</title>
        <authorList>
            <person name="Ribeiro G.M."/>
            <person name="Porfirio-Sousa A.L."/>
            <person name="Maurer-Alcala X.X."/>
            <person name="Katz L.A."/>
            <person name="Lahr D.J.G."/>
        </authorList>
    </citation>
    <scope>NUCLEOTIDE SEQUENCE</scope>
</reference>
<feature type="compositionally biased region" description="Pro residues" evidence="1">
    <location>
        <begin position="1"/>
        <end position="11"/>
    </location>
</feature>